<feature type="compositionally biased region" description="Acidic residues" evidence="5">
    <location>
        <begin position="192"/>
        <end position="212"/>
    </location>
</feature>
<evidence type="ECO:0000259" key="6">
    <source>
        <dbReference type="Pfam" id="PF01778"/>
    </source>
</evidence>
<dbReference type="Pfam" id="PF01778">
    <property type="entry name" value="Ribosomal_L28e"/>
    <property type="match status" value="1"/>
</dbReference>
<keyword evidence="8" id="KW-1185">Reference proteome</keyword>
<dbReference type="InterPro" id="IPR006958">
    <property type="entry name" value="Mak16"/>
</dbReference>
<evidence type="ECO:0000256" key="4">
    <source>
        <dbReference type="PIRNR" id="PIRNR003352"/>
    </source>
</evidence>
<evidence type="ECO:0000256" key="5">
    <source>
        <dbReference type="SAM" id="MobiDB-lite"/>
    </source>
</evidence>
<keyword evidence="3 4" id="KW-0539">Nucleus</keyword>
<dbReference type="PIRSF" id="PIRSF003352">
    <property type="entry name" value="MAK16"/>
    <property type="match status" value="1"/>
</dbReference>
<dbReference type="Gene3D" id="3.30.390.110">
    <property type="match status" value="1"/>
</dbReference>
<dbReference type="GO" id="GO:0030687">
    <property type="term" value="C:preribosome, large subunit precursor"/>
    <property type="evidence" value="ECO:0007669"/>
    <property type="project" value="TreeGrafter"/>
</dbReference>
<organism evidence="7 8">
    <name type="scientific">Dinothrombium tinctorium</name>
    <dbReference type="NCBI Taxonomy" id="1965070"/>
    <lineage>
        <taxon>Eukaryota</taxon>
        <taxon>Metazoa</taxon>
        <taxon>Ecdysozoa</taxon>
        <taxon>Arthropoda</taxon>
        <taxon>Chelicerata</taxon>
        <taxon>Arachnida</taxon>
        <taxon>Acari</taxon>
        <taxon>Acariformes</taxon>
        <taxon>Trombidiformes</taxon>
        <taxon>Prostigmata</taxon>
        <taxon>Anystina</taxon>
        <taxon>Parasitengona</taxon>
        <taxon>Trombidioidea</taxon>
        <taxon>Trombidiidae</taxon>
        <taxon>Dinothrombium</taxon>
    </lineage>
</organism>
<feature type="domain" description="Ribosomal eL28/Mak16" evidence="6">
    <location>
        <begin position="6"/>
        <end position="118"/>
    </location>
</feature>
<dbReference type="AlphaFoldDB" id="A0A3S3SFW8"/>
<sequence length="279" mass="32952">MQQDDVIWGVINNNFCSFKVKTPTQRLCRNEYNVTGICARTSCPLANSNYATVREEEGKVYLYVKTIERAAFPARLWEKIKLSNVYDKALEQIDHHLIYWPRHIRHRCKQRLTKITQYLIRMRKLQMSRQKKLVTLPRKIERRERRREVKALLAAKIDNNIEKELLERLKKGTYGQLYNFPQSAFDKALKDDEYESEVESEAGEKEVEEDDAEVGKEPIEYVAADEFEESDISDMEDYEIESSSEEEEEAIAEALRKKKRAKIEIEYETEPSVSRKEKN</sequence>
<feature type="region of interest" description="Disordered" evidence="5">
    <location>
        <begin position="191"/>
        <end position="253"/>
    </location>
</feature>
<dbReference type="PANTHER" id="PTHR23405:SF4">
    <property type="entry name" value="PROTEIN MAK16 HOMOLOG"/>
    <property type="match status" value="1"/>
</dbReference>
<comment type="subcellular location">
    <subcellularLocation>
        <location evidence="1">Nucleus</location>
    </subcellularLocation>
</comment>
<evidence type="ECO:0000313" key="7">
    <source>
        <dbReference type="EMBL" id="RWS14753.1"/>
    </source>
</evidence>
<comment type="caution">
    <text evidence="7">The sequence shown here is derived from an EMBL/GenBank/DDBJ whole genome shotgun (WGS) entry which is preliminary data.</text>
</comment>
<dbReference type="FunFam" id="3.30.390.110:FF:000001">
    <property type="entry name" value="Protein MAK16 homolog"/>
    <property type="match status" value="1"/>
</dbReference>
<evidence type="ECO:0000256" key="1">
    <source>
        <dbReference type="ARBA" id="ARBA00004123"/>
    </source>
</evidence>
<dbReference type="GO" id="GO:0005730">
    <property type="term" value="C:nucleolus"/>
    <property type="evidence" value="ECO:0007669"/>
    <property type="project" value="UniProtKB-UniRule"/>
</dbReference>
<dbReference type="Pfam" id="PF04874">
    <property type="entry name" value="Mak16"/>
    <property type="match status" value="1"/>
</dbReference>
<dbReference type="OrthoDB" id="10251342at2759"/>
<name>A0A3S3SFW8_9ACAR</name>
<comment type="similarity">
    <text evidence="2 4">Belongs to the MAK16 family.</text>
</comment>
<protein>
    <recommendedName>
        <fullName evidence="4">Protein MAK16 homolog</fullName>
    </recommendedName>
</protein>
<dbReference type="GO" id="GO:0000470">
    <property type="term" value="P:maturation of LSU-rRNA"/>
    <property type="evidence" value="ECO:0007669"/>
    <property type="project" value="TreeGrafter"/>
</dbReference>
<feature type="compositionally biased region" description="Acidic residues" evidence="5">
    <location>
        <begin position="223"/>
        <end position="251"/>
    </location>
</feature>
<accession>A0A3S3SFW8</accession>
<dbReference type="STRING" id="1965070.A0A3S3SFW8"/>
<dbReference type="GO" id="GO:0000460">
    <property type="term" value="P:maturation of 5.8S rRNA"/>
    <property type="evidence" value="ECO:0007669"/>
    <property type="project" value="TreeGrafter"/>
</dbReference>
<dbReference type="EMBL" id="NCKU01000629">
    <property type="protein sequence ID" value="RWS14753.1"/>
    <property type="molecule type" value="Genomic_DNA"/>
</dbReference>
<dbReference type="Proteomes" id="UP000285301">
    <property type="component" value="Unassembled WGS sequence"/>
</dbReference>
<reference evidence="7 8" key="1">
    <citation type="journal article" date="2018" name="Gigascience">
        <title>Genomes of trombidid mites reveal novel predicted allergens and laterally-transferred genes associated with secondary metabolism.</title>
        <authorList>
            <person name="Dong X."/>
            <person name="Chaisiri K."/>
            <person name="Xia D."/>
            <person name="Armstrong S.D."/>
            <person name="Fang Y."/>
            <person name="Donnelly M.J."/>
            <person name="Kadowaki T."/>
            <person name="McGarry J.W."/>
            <person name="Darby A.C."/>
            <person name="Makepeace B.L."/>
        </authorList>
    </citation>
    <scope>NUCLEOTIDE SEQUENCE [LARGE SCALE GENOMIC DNA]</scope>
    <source>
        <strain evidence="7">UoL-WK</strain>
    </source>
</reference>
<proteinExistence type="inferred from homology"/>
<evidence type="ECO:0000313" key="8">
    <source>
        <dbReference type="Proteomes" id="UP000285301"/>
    </source>
</evidence>
<gene>
    <name evidence="7" type="ORF">B4U79_00594</name>
</gene>
<evidence type="ECO:0000256" key="2">
    <source>
        <dbReference type="ARBA" id="ARBA00005514"/>
    </source>
</evidence>
<evidence type="ECO:0000256" key="3">
    <source>
        <dbReference type="ARBA" id="ARBA00023242"/>
    </source>
</evidence>
<dbReference type="InterPro" id="IPR029004">
    <property type="entry name" value="Ribosomal_eL28/Mak16"/>
</dbReference>
<dbReference type="PANTHER" id="PTHR23405">
    <property type="entry name" value="MAINTENANCE OF KILLER 16 MAK16 PROTEIN-RELATED"/>
    <property type="match status" value="1"/>
</dbReference>